<gene>
    <name evidence="2" type="ORF">PAL_GLEAN10012540</name>
</gene>
<proteinExistence type="predicted"/>
<dbReference type="InterPro" id="IPR013783">
    <property type="entry name" value="Ig-like_fold"/>
</dbReference>
<dbReference type="InterPro" id="IPR050958">
    <property type="entry name" value="Cell_Adh-Cytoskel_Orgn"/>
</dbReference>
<dbReference type="GO" id="GO:0030424">
    <property type="term" value="C:axon"/>
    <property type="evidence" value="ECO:0007669"/>
    <property type="project" value="TreeGrafter"/>
</dbReference>
<keyword evidence="3" id="KW-1185">Reference proteome</keyword>
<dbReference type="Pfam" id="PF07679">
    <property type="entry name" value="I-set"/>
    <property type="match status" value="1"/>
</dbReference>
<reference evidence="3" key="1">
    <citation type="journal article" date="2013" name="Science">
        <title>Comparative analysis of bat genomes provides insight into the evolution of flight and immunity.</title>
        <authorList>
            <person name="Zhang G."/>
            <person name="Cowled C."/>
            <person name="Shi Z."/>
            <person name="Huang Z."/>
            <person name="Bishop-Lilly K.A."/>
            <person name="Fang X."/>
            <person name="Wynne J.W."/>
            <person name="Xiong Z."/>
            <person name="Baker M.L."/>
            <person name="Zhao W."/>
            <person name="Tachedjian M."/>
            <person name="Zhu Y."/>
            <person name="Zhou P."/>
            <person name="Jiang X."/>
            <person name="Ng J."/>
            <person name="Yang L."/>
            <person name="Wu L."/>
            <person name="Xiao J."/>
            <person name="Feng Y."/>
            <person name="Chen Y."/>
            <person name="Sun X."/>
            <person name="Zhang Y."/>
            <person name="Marsh G.A."/>
            <person name="Crameri G."/>
            <person name="Broder C.C."/>
            <person name="Frey K.G."/>
            <person name="Wang L.F."/>
            <person name="Wang J."/>
        </authorList>
    </citation>
    <scope>NUCLEOTIDE SEQUENCE [LARGE SCALE GENOMIC DNA]</scope>
</reference>
<dbReference type="GO" id="GO:0008046">
    <property type="term" value="F:axon guidance receptor activity"/>
    <property type="evidence" value="ECO:0007669"/>
    <property type="project" value="TreeGrafter"/>
</dbReference>
<protein>
    <submittedName>
        <fullName evidence="2">Hemicentin-1</fullName>
    </submittedName>
</protein>
<dbReference type="InParanoid" id="L5K9V0"/>
<dbReference type="STRING" id="9402.L5K9V0"/>
<dbReference type="InterPro" id="IPR013098">
    <property type="entry name" value="Ig_I-set"/>
</dbReference>
<dbReference type="SUPFAM" id="SSF48726">
    <property type="entry name" value="Immunoglobulin"/>
    <property type="match status" value="5"/>
</dbReference>
<dbReference type="EMBL" id="KB030979">
    <property type="protein sequence ID" value="ELK07283.1"/>
    <property type="molecule type" value="Genomic_DNA"/>
</dbReference>
<feature type="domain" description="Ig-like" evidence="1">
    <location>
        <begin position="321"/>
        <end position="406"/>
    </location>
</feature>
<evidence type="ECO:0000313" key="3">
    <source>
        <dbReference type="Proteomes" id="UP000010552"/>
    </source>
</evidence>
<dbReference type="Pfam" id="PF13927">
    <property type="entry name" value="Ig_3"/>
    <property type="match status" value="4"/>
</dbReference>
<evidence type="ECO:0000313" key="2">
    <source>
        <dbReference type="EMBL" id="ELK07283.1"/>
    </source>
</evidence>
<dbReference type="InterPro" id="IPR007110">
    <property type="entry name" value="Ig-like_dom"/>
</dbReference>
<dbReference type="InterPro" id="IPR003599">
    <property type="entry name" value="Ig_sub"/>
</dbReference>
<dbReference type="PROSITE" id="PS50835">
    <property type="entry name" value="IG_LIKE"/>
    <property type="match status" value="5"/>
</dbReference>
<sequence length="478" mass="50471">MGTVPPRIAGPNLEQVTAIVNSSVSLPCDVHAHPSPEVTWYKDSQALALGEKVFFLPESSVAHGVVSRGGRLQLSRLRRAQAGTYTCVAENAQAEARKDFVVAVLGTSAFCTLPCALPPSQALPPLGLTTAPAAVAPQIRSSGSMQEHSVLEGQEVRLDCEADGQPPPEVAWLKDGGPLGQGVGPHLRFYLDGSSLVLKGLMASDSGAYTCVAHNAAGEDARLHTVNVLVPPVLEPAEFQNDVTVVRGSPVVLPCEAQGSPLPLVSWMKDGEPLLPQSLEQGSGLQLETVGAGDSGTYSCVAMSEAGEARRHFQLTVMDPPHIEDSVHPAELLLTPGAPLELHCDARGTPSPNITWHKDGQPLISQDRKGAGQLLLVEAVQVGDAGLYTCLAQSPAGEVEKSFRVRIQEPPAISPSPSNLTLTAHTPASLPCEVSGSPKPLVVWWKDGQKLDLRLQQGAYRYSAGPSGRMRHLGRGRA</sequence>
<accession>L5K9V0</accession>
<dbReference type="SMART" id="SM00409">
    <property type="entry name" value="IG"/>
    <property type="match status" value="4"/>
</dbReference>
<dbReference type="FunFam" id="2.60.40.10:FF:000285">
    <property type="entry name" value="Hemicentin 1"/>
    <property type="match status" value="2"/>
</dbReference>
<feature type="domain" description="Ig-like" evidence="1">
    <location>
        <begin position="137"/>
        <end position="227"/>
    </location>
</feature>
<evidence type="ECO:0000259" key="1">
    <source>
        <dbReference type="PROSITE" id="PS50835"/>
    </source>
</evidence>
<dbReference type="InterPro" id="IPR036179">
    <property type="entry name" value="Ig-like_dom_sf"/>
</dbReference>
<feature type="domain" description="Ig-like" evidence="1">
    <location>
        <begin position="411"/>
        <end position="478"/>
    </location>
</feature>
<feature type="domain" description="Ig-like" evidence="1">
    <location>
        <begin position="231"/>
        <end position="316"/>
    </location>
</feature>
<dbReference type="AlphaFoldDB" id="L5K9V0"/>
<dbReference type="GO" id="GO:0043025">
    <property type="term" value="C:neuronal cell body"/>
    <property type="evidence" value="ECO:0007669"/>
    <property type="project" value="TreeGrafter"/>
</dbReference>
<dbReference type="GO" id="GO:0050808">
    <property type="term" value="P:synapse organization"/>
    <property type="evidence" value="ECO:0007669"/>
    <property type="project" value="TreeGrafter"/>
</dbReference>
<name>L5K9V0_PTEAL</name>
<dbReference type="InterPro" id="IPR003598">
    <property type="entry name" value="Ig_sub2"/>
</dbReference>
<dbReference type="GO" id="GO:0007156">
    <property type="term" value="P:homophilic cell adhesion via plasma membrane adhesion molecules"/>
    <property type="evidence" value="ECO:0007669"/>
    <property type="project" value="TreeGrafter"/>
</dbReference>
<dbReference type="FunFam" id="2.60.40.10:FF:000130">
    <property type="entry name" value="Hemicentin 1"/>
    <property type="match status" value="1"/>
</dbReference>
<organism evidence="2 3">
    <name type="scientific">Pteropus alecto</name>
    <name type="common">Black flying fox</name>
    <dbReference type="NCBI Taxonomy" id="9402"/>
    <lineage>
        <taxon>Eukaryota</taxon>
        <taxon>Metazoa</taxon>
        <taxon>Chordata</taxon>
        <taxon>Craniata</taxon>
        <taxon>Vertebrata</taxon>
        <taxon>Euteleostomi</taxon>
        <taxon>Mammalia</taxon>
        <taxon>Eutheria</taxon>
        <taxon>Laurasiatheria</taxon>
        <taxon>Chiroptera</taxon>
        <taxon>Yinpterochiroptera</taxon>
        <taxon>Pteropodoidea</taxon>
        <taxon>Pteropodidae</taxon>
        <taxon>Pteropodinae</taxon>
        <taxon>Pteropus</taxon>
    </lineage>
</organism>
<dbReference type="CDD" id="cd00096">
    <property type="entry name" value="Ig"/>
    <property type="match status" value="1"/>
</dbReference>
<dbReference type="PANTHER" id="PTHR45080">
    <property type="entry name" value="CONTACTIN 5"/>
    <property type="match status" value="1"/>
</dbReference>
<dbReference type="GO" id="GO:0005886">
    <property type="term" value="C:plasma membrane"/>
    <property type="evidence" value="ECO:0007669"/>
    <property type="project" value="TreeGrafter"/>
</dbReference>
<dbReference type="PANTHER" id="PTHR45080:SF28">
    <property type="entry name" value="HEMICENTIN-2"/>
    <property type="match status" value="1"/>
</dbReference>
<dbReference type="Proteomes" id="UP000010552">
    <property type="component" value="Unassembled WGS sequence"/>
</dbReference>
<feature type="domain" description="Ig-like" evidence="1">
    <location>
        <begin position="6"/>
        <end position="103"/>
    </location>
</feature>
<dbReference type="Gene3D" id="2.60.40.10">
    <property type="entry name" value="Immunoglobulins"/>
    <property type="match status" value="5"/>
</dbReference>
<dbReference type="SMART" id="SM00408">
    <property type="entry name" value="IGc2"/>
    <property type="match status" value="4"/>
</dbReference>